<feature type="transmembrane region" description="Helical" evidence="2">
    <location>
        <begin position="93"/>
        <end position="115"/>
    </location>
</feature>
<dbReference type="GeneID" id="96084880"/>
<accession>A0ABR3UNW3</accession>
<organism evidence="3 4">
    <name type="scientific">Alternaria dauci</name>
    <dbReference type="NCBI Taxonomy" id="48095"/>
    <lineage>
        <taxon>Eukaryota</taxon>
        <taxon>Fungi</taxon>
        <taxon>Dikarya</taxon>
        <taxon>Ascomycota</taxon>
        <taxon>Pezizomycotina</taxon>
        <taxon>Dothideomycetes</taxon>
        <taxon>Pleosporomycetidae</taxon>
        <taxon>Pleosporales</taxon>
        <taxon>Pleosporineae</taxon>
        <taxon>Pleosporaceae</taxon>
        <taxon>Alternaria</taxon>
        <taxon>Alternaria sect. Porri</taxon>
    </lineage>
</organism>
<protein>
    <submittedName>
        <fullName evidence="3">Uncharacterized protein</fullName>
    </submittedName>
</protein>
<feature type="compositionally biased region" description="Low complexity" evidence="1">
    <location>
        <begin position="65"/>
        <end position="75"/>
    </location>
</feature>
<keyword evidence="2" id="KW-0472">Membrane</keyword>
<feature type="transmembrane region" description="Helical" evidence="2">
    <location>
        <begin position="127"/>
        <end position="148"/>
    </location>
</feature>
<gene>
    <name evidence="3" type="ORF">ACET3X_004558</name>
</gene>
<evidence type="ECO:0000313" key="4">
    <source>
        <dbReference type="Proteomes" id="UP001578633"/>
    </source>
</evidence>
<keyword evidence="4" id="KW-1185">Reference proteome</keyword>
<proteinExistence type="predicted"/>
<feature type="transmembrane region" description="Helical" evidence="2">
    <location>
        <begin position="194"/>
        <end position="219"/>
    </location>
</feature>
<dbReference type="Proteomes" id="UP001578633">
    <property type="component" value="Chromosome 3"/>
</dbReference>
<name>A0ABR3UNW3_9PLEO</name>
<feature type="compositionally biased region" description="Basic and acidic residues" evidence="1">
    <location>
        <begin position="43"/>
        <end position="57"/>
    </location>
</feature>
<dbReference type="EMBL" id="JBHGVX010000003">
    <property type="protein sequence ID" value="KAL1797952.1"/>
    <property type="molecule type" value="Genomic_DNA"/>
</dbReference>
<reference evidence="3 4" key="1">
    <citation type="submission" date="2024-09" db="EMBL/GenBank/DDBJ databases">
        <title>T2T genomes of carrot and Alternaria dauci and their utility for understanding host-pathogen interaction during carrot leaf blight disease.</title>
        <authorList>
            <person name="Liu W."/>
            <person name="Xu S."/>
            <person name="Ou C."/>
            <person name="Liu X."/>
            <person name="Zhuang F."/>
            <person name="Deng X.W."/>
        </authorList>
    </citation>
    <scope>NUCLEOTIDE SEQUENCE [LARGE SCALE GENOMIC DNA]</scope>
    <source>
        <strain evidence="3 4">A2016</strain>
    </source>
</reference>
<feature type="region of interest" description="Disordered" evidence="1">
    <location>
        <begin position="1"/>
        <end position="79"/>
    </location>
</feature>
<keyword evidence="2" id="KW-1133">Transmembrane helix</keyword>
<keyword evidence="2" id="KW-0812">Transmembrane</keyword>
<sequence length="577" mass="62545">MDSTPPVPLLPIRSRTRSVSISSDEDSFEPPGRSPGHQSFDAEEGHDPLLSRSEQDAIARNSRHSPSPSSSGGTTIAQSGPTLLTKNEIRHALPGLVSCAISWILIASFYALVWLHKDRVISPHTKSTFDAAVVGLGIVFGLNVASGFKRIALDLRWWILNSRKRSGREVESIIRCDSLTELARLMFVTRETKIRFICGCWLSLNILVQTAIATLSLTLSGDPGPADIYRTTGLSDMAVANISRFAPYPSRFYNREFVERLAAHILGDIGSSYNYTTLPEIALSGTPWAENPAMFWNATDHWEYVFRDSAVLDPTSAEENVPLRAVSIYTDDVATASGSCRTPTFWVNETDRLLVINVNSTGEVVYFPASLLESVLYLTTPVLATPNAECGPGCGTVKVLEQPAGPPVPGSTTSSYGYYYYDCNITVSAPEYLSTTNAAVAAQAIALSGERHPEIFTLGPETSEWGSYTYGMPFGEPQNNSAVAMASLLSRFAIGVVAAAAETNPKAIIQGHAPAQGVRIQLRNPVLFSLILVAIGLIQSCLFVVAVRFGSRLEIPVVAISQQDEIRKHFVVEPATS</sequence>
<evidence type="ECO:0000256" key="1">
    <source>
        <dbReference type="SAM" id="MobiDB-lite"/>
    </source>
</evidence>
<feature type="transmembrane region" description="Helical" evidence="2">
    <location>
        <begin position="526"/>
        <end position="547"/>
    </location>
</feature>
<evidence type="ECO:0000313" key="3">
    <source>
        <dbReference type="EMBL" id="KAL1797952.1"/>
    </source>
</evidence>
<dbReference type="RefSeq" id="XP_069308536.1">
    <property type="nucleotide sequence ID" value="XM_069450775.1"/>
</dbReference>
<evidence type="ECO:0000256" key="2">
    <source>
        <dbReference type="SAM" id="Phobius"/>
    </source>
</evidence>
<comment type="caution">
    <text evidence="3">The sequence shown here is derived from an EMBL/GenBank/DDBJ whole genome shotgun (WGS) entry which is preliminary data.</text>
</comment>